<dbReference type="PANTHER" id="PTHR38480:SF1">
    <property type="entry name" value="SLR0254 PROTEIN"/>
    <property type="match status" value="1"/>
</dbReference>
<comment type="subcellular location">
    <subcellularLocation>
        <location evidence="1">Membrane</location>
        <topology evidence="1">Multi-pass membrane protein</topology>
    </subcellularLocation>
</comment>
<keyword evidence="8" id="KW-1185">Reference proteome</keyword>
<organism evidence="7 8">
    <name type="scientific">Flavobacterium ponti</name>
    <dbReference type="NCBI Taxonomy" id="665133"/>
    <lineage>
        <taxon>Bacteria</taxon>
        <taxon>Pseudomonadati</taxon>
        <taxon>Bacteroidota</taxon>
        <taxon>Flavobacteriia</taxon>
        <taxon>Flavobacteriales</taxon>
        <taxon>Flavobacteriaceae</taxon>
        <taxon>Flavobacterium</taxon>
    </lineage>
</organism>
<evidence type="ECO:0000256" key="2">
    <source>
        <dbReference type="ARBA" id="ARBA00022692"/>
    </source>
</evidence>
<reference evidence="8" key="1">
    <citation type="journal article" date="2019" name="Int. J. Syst. Evol. Microbiol.">
        <title>The Global Catalogue of Microorganisms (GCM) 10K type strain sequencing project: providing services to taxonomists for standard genome sequencing and annotation.</title>
        <authorList>
            <consortium name="The Broad Institute Genomics Platform"/>
            <consortium name="The Broad Institute Genome Sequencing Center for Infectious Disease"/>
            <person name="Wu L."/>
            <person name="Ma J."/>
        </authorList>
    </citation>
    <scope>NUCLEOTIDE SEQUENCE [LARGE SCALE GENOMIC DNA]</scope>
    <source>
        <strain evidence="8">CCUG 50349</strain>
    </source>
</reference>
<evidence type="ECO:0000259" key="6">
    <source>
        <dbReference type="Pfam" id="PF06271"/>
    </source>
</evidence>
<dbReference type="RefSeq" id="WP_379739798.1">
    <property type="nucleotide sequence ID" value="NZ_JBHSGW010000004.1"/>
</dbReference>
<evidence type="ECO:0000256" key="3">
    <source>
        <dbReference type="ARBA" id="ARBA00022989"/>
    </source>
</evidence>
<protein>
    <submittedName>
        <fullName evidence="7">RDD family protein</fullName>
    </submittedName>
</protein>
<proteinExistence type="predicted"/>
<evidence type="ECO:0000256" key="5">
    <source>
        <dbReference type="SAM" id="Phobius"/>
    </source>
</evidence>
<evidence type="ECO:0000256" key="4">
    <source>
        <dbReference type="ARBA" id="ARBA00023136"/>
    </source>
</evidence>
<evidence type="ECO:0000313" key="8">
    <source>
        <dbReference type="Proteomes" id="UP001595885"/>
    </source>
</evidence>
<keyword evidence="4 5" id="KW-0472">Membrane</keyword>
<feature type="transmembrane region" description="Helical" evidence="5">
    <location>
        <begin position="116"/>
        <end position="137"/>
    </location>
</feature>
<keyword evidence="3 5" id="KW-1133">Transmembrane helix</keyword>
<dbReference type="EMBL" id="JBHSGW010000004">
    <property type="protein sequence ID" value="MFC4739759.1"/>
    <property type="molecule type" value="Genomic_DNA"/>
</dbReference>
<feature type="domain" description="RDD" evidence="6">
    <location>
        <begin position="19"/>
        <end position="150"/>
    </location>
</feature>
<gene>
    <name evidence="7" type="ORF">ACFO3U_07095</name>
</gene>
<dbReference type="Pfam" id="PF06271">
    <property type="entry name" value="RDD"/>
    <property type="match status" value="1"/>
</dbReference>
<name>A0ABV9P672_9FLAO</name>
<comment type="caution">
    <text evidence="7">The sequence shown here is derived from an EMBL/GenBank/DDBJ whole genome shotgun (WGS) entry which is preliminary data.</text>
</comment>
<evidence type="ECO:0000256" key="1">
    <source>
        <dbReference type="ARBA" id="ARBA00004141"/>
    </source>
</evidence>
<dbReference type="PANTHER" id="PTHR38480">
    <property type="entry name" value="SLR0254 PROTEIN"/>
    <property type="match status" value="1"/>
</dbReference>
<feature type="transmembrane region" description="Helical" evidence="5">
    <location>
        <begin position="58"/>
        <end position="80"/>
    </location>
</feature>
<feature type="transmembrane region" description="Helical" evidence="5">
    <location>
        <begin position="25"/>
        <end position="46"/>
    </location>
</feature>
<sequence>MSQLSITTTQNVTINFTAASVGSRIAGQLLDILVLIAYSVVMYYIIDISGLDKNFGSMDGWSVSAIMIMLFSPVIFYTLLLESLWEGQTIGKKIMKMKVIKIDGYQAGFGDYLIRWLFRLIEVLIGNGVIGLLAIIFNKKNQRIGDIAAGTAVITLKNNININHTILEDLNQDYVPTYPLVIKLSDNDARIIKETFEVAVKTRDFGTLIKLREKIISVTGIKNQLGNDQDFIRTLLKDYNYYTQNM</sequence>
<evidence type="ECO:0000313" key="7">
    <source>
        <dbReference type="EMBL" id="MFC4739759.1"/>
    </source>
</evidence>
<accession>A0ABV9P672</accession>
<keyword evidence="2 5" id="KW-0812">Transmembrane</keyword>
<dbReference type="InterPro" id="IPR010432">
    <property type="entry name" value="RDD"/>
</dbReference>
<dbReference type="Proteomes" id="UP001595885">
    <property type="component" value="Unassembled WGS sequence"/>
</dbReference>